<evidence type="ECO:0000256" key="4">
    <source>
        <dbReference type="ARBA" id="ARBA00022723"/>
    </source>
</evidence>
<keyword evidence="4" id="KW-0479">Metal-binding</keyword>
<feature type="signal peptide" evidence="7">
    <location>
        <begin position="1"/>
        <end position="18"/>
    </location>
</feature>
<evidence type="ECO:0000256" key="5">
    <source>
        <dbReference type="ARBA" id="ARBA00022729"/>
    </source>
</evidence>
<evidence type="ECO:0000256" key="6">
    <source>
        <dbReference type="RuleBase" id="RU003512"/>
    </source>
</evidence>
<dbReference type="Gene3D" id="3.40.50.1980">
    <property type="entry name" value="Nitrogenase molybdenum iron protein domain"/>
    <property type="match status" value="2"/>
</dbReference>
<keyword evidence="5 7" id="KW-0732">Signal</keyword>
<protein>
    <submittedName>
        <fullName evidence="8">Metal ABC transporter substrate-binding protein</fullName>
    </submittedName>
</protein>
<dbReference type="InterPro" id="IPR050492">
    <property type="entry name" value="Bact_metal-bind_prot9"/>
</dbReference>
<evidence type="ECO:0000256" key="3">
    <source>
        <dbReference type="ARBA" id="ARBA00022448"/>
    </source>
</evidence>
<dbReference type="RefSeq" id="WP_203571272.1">
    <property type="nucleotide sequence ID" value="NZ_WOFE01000004.1"/>
</dbReference>
<evidence type="ECO:0000256" key="1">
    <source>
        <dbReference type="ARBA" id="ARBA00004196"/>
    </source>
</evidence>
<comment type="subcellular location">
    <subcellularLocation>
        <location evidence="1">Cell envelope</location>
    </subcellularLocation>
</comment>
<evidence type="ECO:0000313" key="9">
    <source>
        <dbReference type="Proteomes" id="UP001195660"/>
    </source>
</evidence>
<reference evidence="8 9" key="1">
    <citation type="submission" date="2019-11" db="EMBL/GenBank/DDBJ databases">
        <title>Novel Deefgea species.</title>
        <authorList>
            <person name="Han J.-H."/>
        </authorList>
    </citation>
    <scope>NUCLEOTIDE SEQUENCE [LARGE SCALE GENOMIC DNA]</scope>
    <source>
        <strain evidence="8 9">LMG 24817</strain>
    </source>
</reference>
<keyword evidence="3 6" id="KW-0813">Transport</keyword>
<dbReference type="PANTHER" id="PTHR42953">
    <property type="entry name" value="HIGH-AFFINITY ZINC UPTAKE SYSTEM PROTEIN ZNUA-RELATED"/>
    <property type="match status" value="1"/>
</dbReference>
<dbReference type="PRINTS" id="PR00691">
    <property type="entry name" value="ADHESINB"/>
</dbReference>
<gene>
    <name evidence="8" type="ORF">GM173_10155</name>
</gene>
<keyword evidence="9" id="KW-1185">Reference proteome</keyword>
<evidence type="ECO:0000256" key="2">
    <source>
        <dbReference type="ARBA" id="ARBA00011028"/>
    </source>
</evidence>
<organism evidence="8 9">
    <name type="scientific">Deefgea chitinilytica</name>
    <dbReference type="NCBI Taxonomy" id="570276"/>
    <lineage>
        <taxon>Bacteria</taxon>
        <taxon>Pseudomonadati</taxon>
        <taxon>Pseudomonadota</taxon>
        <taxon>Betaproteobacteria</taxon>
        <taxon>Neisseriales</taxon>
        <taxon>Chitinibacteraceae</taxon>
        <taxon>Deefgea</taxon>
    </lineage>
</organism>
<dbReference type="EMBL" id="WOFE01000004">
    <property type="protein sequence ID" value="MBM5571938.1"/>
    <property type="molecule type" value="Genomic_DNA"/>
</dbReference>
<dbReference type="InterPro" id="IPR006127">
    <property type="entry name" value="ZnuA-like"/>
</dbReference>
<name>A0ABS2CCP7_9NEIS</name>
<proteinExistence type="inferred from homology"/>
<evidence type="ECO:0000313" key="8">
    <source>
        <dbReference type="EMBL" id="MBM5571938.1"/>
    </source>
</evidence>
<comment type="similarity">
    <text evidence="2 6">Belongs to the bacterial solute-binding protein 9 family.</text>
</comment>
<dbReference type="Pfam" id="PF01297">
    <property type="entry name" value="ZnuA"/>
    <property type="match status" value="1"/>
</dbReference>
<dbReference type="PANTHER" id="PTHR42953:SF1">
    <property type="entry name" value="METAL-BINDING PROTEIN HI_0362-RELATED"/>
    <property type="match status" value="1"/>
</dbReference>
<dbReference type="SUPFAM" id="SSF53807">
    <property type="entry name" value="Helical backbone' metal receptor"/>
    <property type="match status" value="1"/>
</dbReference>
<feature type="chain" id="PRO_5045480769" evidence="7">
    <location>
        <begin position="19"/>
        <end position="296"/>
    </location>
</feature>
<dbReference type="InterPro" id="IPR006128">
    <property type="entry name" value="Lipoprotein_PsaA-like"/>
</dbReference>
<accession>A0ABS2CCP7</accession>
<sequence>MRQILAVICLVLSSFVAAEPIKVVASFSILGNLVQEVGGDRVQVMTLVGPGEDAHVWQAKPADLKKLSGASLFFVNGLGFEGWLKRVEQAAAYKGKVITVTKGIKPLTLKEEGHHDHDGHDHGKTDPHAWHDPRAVLVMVDNISAALQAADPTGAEQYRKNAAAFKAKISQLDTQTAAAFAAIPGANRKVVTSHDALGYLGARYQIQLFPLQGISTEAEPSAKEMAALIREIRKSKIKAVFAENISNPKLIDQIARETSAKVGPPIYSDALDTKAPANTWIGMFTHNTQAILAALK</sequence>
<comment type="caution">
    <text evidence="8">The sequence shown here is derived from an EMBL/GenBank/DDBJ whole genome shotgun (WGS) entry which is preliminary data.</text>
</comment>
<dbReference type="PRINTS" id="PR00690">
    <property type="entry name" value="ADHESNFAMILY"/>
</dbReference>
<dbReference type="InterPro" id="IPR006129">
    <property type="entry name" value="AdhesinB"/>
</dbReference>
<evidence type="ECO:0000256" key="7">
    <source>
        <dbReference type="SAM" id="SignalP"/>
    </source>
</evidence>
<dbReference type="Proteomes" id="UP001195660">
    <property type="component" value="Unassembled WGS sequence"/>
</dbReference>